<reference evidence="2" key="1">
    <citation type="submission" date="2018-05" db="EMBL/GenBank/DDBJ databases">
        <authorList>
            <person name="Lanie J.A."/>
            <person name="Ng W.-L."/>
            <person name="Kazmierczak K.M."/>
            <person name="Andrzejewski T.M."/>
            <person name="Davidsen T.M."/>
            <person name="Wayne K.J."/>
            <person name="Tettelin H."/>
            <person name="Glass J.I."/>
            <person name="Rusch D."/>
            <person name="Podicherti R."/>
            <person name="Tsui H.-C.T."/>
            <person name="Winkler M.E."/>
        </authorList>
    </citation>
    <scope>NUCLEOTIDE SEQUENCE</scope>
</reference>
<feature type="compositionally biased region" description="Pro residues" evidence="1">
    <location>
        <begin position="8"/>
        <end position="18"/>
    </location>
</feature>
<evidence type="ECO:0000313" key="2">
    <source>
        <dbReference type="EMBL" id="SUZ48343.1"/>
    </source>
</evidence>
<accession>A0A381N406</accession>
<organism evidence="2">
    <name type="scientific">marine metagenome</name>
    <dbReference type="NCBI Taxonomy" id="408172"/>
    <lineage>
        <taxon>unclassified sequences</taxon>
        <taxon>metagenomes</taxon>
        <taxon>ecological metagenomes</taxon>
    </lineage>
</organism>
<gene>
    <name evidence="2" type="ORF">METZ01_LOCUS1197</name>
</gene>
<evidence type="ECO:0000256" key="1">
    <source>
        <dbReference type="SAM" id="MobiDB-lite"/>
    </source>
</evidence>
<protein>
    <submittedName>
        <fullName evidence="2">Uncharacterized protein</fullName>
    </submittedName>
</protein>
<proteinExistence type="predicted"/>
<dbReference type="EMBL" id="UINC01000064">
    <property type="protein sequence ID" value="SUZ48343.1"/>
    <property type="molecule type" value="Genomic_DNA"/>
</dbReference>
<sequence>MTWGGPGPKAPPPPPPHPQCSCRRNGDLLRNVTFDIGNGKRIKVNGYAIKSCDKGHNGFRAGPLKAVICQECMPNQYKRGYWRVFKKTKDIIKKKYKYNKLNESQVEKLKHITELLRDL</sequence>
<name>A0A381N406_9ZZZZ</name>
<dbReference type="AlphaFoldDB" id="A0A381N406"/>
<feature type="region of interest" description="Disordered" evidence="1">
    <location>
        <begin position="1"/>
        <end position="22"/>
    </location>
</feature>